<dbReference type="Pfam" id="PF13853">
    <property type="entry name" value="7tm_4"/>
    <property type="match status" value="1"/>
</dbReference>
<keyword evidence="15" id="KW-1185">Reference proteome</keyword>
<evidence type="ECO:0000256" key="4">
    <source>
        <dbReference type="ARBA" id="ARBA00022606"/>
    </source>
</evidence>
<dbReference type="Gene3D" id="1.20.1070.10">
    <property type="entry name" value="Rhodopsin 7-helix transmembrane proteins"/>
    <property type="match status" value="1"/>
</dbReference>
<dbReference type="InterPro" id="IPR000276">
    <property type="entry name" value="GPCR_Rhodpsn"/>
</dbReference>
<dbReference type="PANTHER" id="PTHR26453">
    <property type="entry name" value="OLFACTORY RECEPTOR"/>
    <property type="match status" value="1"/>
</dbReference>
<comment type="subcellular location">
    <subcellularLocation>
        <location evidence="1">Cell membrane</location>
        <topology evidence="1">Multi-pass membrane protein</topology>
    </subcellularLocation>
</comment>
<evidence type="ECO:0000256" key="1">
    <source>
        <dbReference type="ARBA" id="ARBA00004651"/>
    </source>
</evidence>
<evidence type="ECO:0000256" key="9">
    <source>
        <dbReference type="ARBA" id="ARBA00023136"/>
    </source>
</evidence>
<evidence type="ECO:0000256" key="11">
    <source>
        <dbReference type="ARBA" id="ARBA00023224"/>
    </source>
</evidence>
<feature type="transmembrane region" description="Helical" evidence="12">
    <location>
        <begin position="257"/>
        <end position="280"/>
    </location>
</feature>
<dbReference type="AlphaFoldDB" id="F6XEU6"/>
<dbReference type="InterPro" id="IPR017452">
    <property type="entry name" value="GPCR_Rhodpsn_7TM"/>
</dbReference>
<keyword evidence="7 12" id="KW-1133">Transmembrane helix</keyword>
<protein>
    <submittedName>
        <fullName evidence="14">Olfactory receptor family 13 subfamily H member 1</fullName>
    </submittedName>
</protein>
<name>F6XEU6_MONDO</name>
<dbReference type="SUPFAM" id="SSF81321">
    <property type="entry name" value="Family A G protein-coupled receptor-like"/>
    <property type="match status" value="1"/>
</dbReference>
<evidence type="ECO:0000259" key="13">
    <source>
        <dbReference type="PROSITE" id="PS50262"/>
    </source>
</evidence>
<dbReference type="FunCoup" id="F6XEU6">
    <property type="interactions" value="71"/>
</dbReference>
<dbReference type="GeneTree" id="ENSGT01140000282496"/>
<feature type="transmembrane region" description="Helical" evidence="12">
    <location>
        <begin position="153"/>
        <end position="181"/>
    </location>
</feature>
<dbReference type="PROSITE" id="PS50262">
    <property type="entry name" value="G_PROTEIN_RECEP_F1_2"/>
    <property type="match status" value="1"/>
</dbReference>
<dbReference type="InParanoid" id="F6XEU6"/>
<organism evidence="14 15">
    <name type="scientific">Monodelphis domestica</name>
    <name type="common">Gray short-tailed opossum</name>
    <dbReference type="NCBI Taxonomy" id="13616"/>
    <lineage>
        <taxon>Eukaryota</taxon>
        <taxon>Metazoa</taxon>
        <taxon>Chordata</taxon>
        <taxon>Craniata</taxon>
        <taxon>Vertebrata</taxon>
        <taxon>Euteleostomi</taxon>
        <taxon>Mammalia</taxon>
        <taxon>Metatheria</taxon>
        <taxon>Didelphimorphia</taxon>
        <taxon>Didelphidae</taxon>
        <taxon>Monodelphis</taxon>
    </lineage>
</organism>
<dbReference type="CDD" id="cd15431">
    <property type="entry name" value="7tmA_OR13H-like"/>
    <property type="match status" value="1"/>
</dbReference>
<reference evidence="14 15" key="1">
    <citation type="journal article" date="2007" name="Nature">
        <title>Genome of the marsupial Monodelphis domestica reveals innovation in non-coding sequences.</title>
        <authorList>
            <person name="Mikkelsen T.S."/>
            <person name="Wakefield M.J."/>
            <person name="Aken B."/>
            <person name="Amemiya C.T."/>
            <person name="Chang J.L."/>
            <person name="Duke S."/>
            <person name="Garber M."/>
            <person name="Gentles A.J."/>
            <person name="Goodstadt L."/>
            <person name="Heger A."/>
            <person name="Jurka J."/>
            <person name="Kamal M."/>
            <person name="Mauceli E."/>
            <person name="Searle S.M."/>
            <person name="Sharpe T."/>
            <person name="Baker M.L."/>
            <person name="Batzer M.A."/>
            <person name="Benos P.V."/>
            <person name="Belov K."/>
            <person name="Clamp M."/>
            <person name="Cook A."/>
            <person name="Cuff J."/>
            <person name="Das R."/>
            <person name="Davidow L."/>
            <person name="Deakin J.E."/>
            <person name="Fazzari M.J."/>
            <person name="Glass J.L."/>
            <person name="Grabherr M."/>
            <person name="Greally J.M."/>
            <person name="Gu W."/>
            <person name="Hore T.A."/>
            <person name="Huttley G.A."/>
            <person name="Kleber M."/>
            <person name="Jirtle R.L."/>
            <person name="Koina E."/>
            <person name="Lee J.T."/>
            <person name="Mahony S."/>
            <person name="Marra M.A."/>
            <person name="Miller R.D."/>
            <person name="Nicholls R.D."/>
            <person name="Oda M."/>
            <person name="Papenfuss A.T."/>
            <person name="Parra Z.E."/>
            <person name="Pollock D.D."/>
            <person name="Ray D.A."/>
            <person name="Schein J.E."/>
            <person name="Speed T.P."/>
            <person name="Thompson K."/>
            <person name="VandeBerg J.L."/>
            <person name="Wade C.M."/>
            <person name="Walker J.A."/>
            <person name="Waters P.D."/>
            <person name="Webber C."/>
            <person name="Weidman J.R."/>
            <person name="Xie X."/>
            <person name="Zody M.C."/>
            <person name="Baldwin J."/>
            <person name="Abdouelleil A."/>
            <person name="Abdulkadir J."/>
            <person name="Abebe A."/>
            <person name="Abera B."/>
            <person name="Abreu J."/>
            <person name="Acer S.C."/>
            <person name="Aftuck L."/>
            <person name="Alexander A."/>
            <person name="An P."/>
            <person name="Anderson E."/>
            <person name="Anderson S."/>
            <person name="Arachi H."/>
            <person name="Azer M."/>
            <person name="Bachantsang P."/>
            <person name="Barry A."/>
            <person name="Bayul T."/>
            <person name="Berlin A."/>
            <person name="Bessette D."/>
            <person name="Bloom T."/>
            <person name="Bloom T."/>
            <person name="Boguslavskiy L."/>
            <person name="Bonnet C."/>
            <person name="Boukhgalter B."/>
            <person name="Bourzgui I."/>
            <person name="Brown A."/>
            <person name="Cahill P."/>
            <person name="Channer S."/>
            <person name="Cheshatsang Y."/>
            <person name="Chuda L."/>
            <person name="Citroen M."/>
            <person name="Collymore A."/>
            <person name="Cooke P."/>
            <person name="Costello M."/>
            <person name="D'Aco K."/>
            <person name="Daza R."/>
            <person name="De Haan G."/>
            <person name="DeGray S."/>
            <person name="DeMaso C."/>
            <person name="Dhargay N."/>
            <person name="Dooley K."/>
            <person name="Dooley E."/>
            <person name="Doricent M."/>
            <person name="Dorje P."/>
            <person name="Dorjee K."/>
            <person name="Dupes A."/>
            <person name="Elong R."/>
            <person name="Falk J."/>
            <person name="Farina A."/>
            <person name="Faro S."/>
            <person name="Ferguson D."/>
            <person name="Fisher S."/>
            <person name="Foley C.D."/>
            <person name="Franke A."/>
            <person name="Friedrich D."/>
            <person name="Gadbois L."/>
            <person name="Gearin G."/>
            <person name="Gearin C.R."/>
            <person name="Giannoukos G."/>
            <person name="Goode T."/>
            <person name="Graham J."/>
            <person name="Grandbois E."/>
            <person name="Grewal S."/>
            <person name="Gyaltsen K."/>
            <person name="Hafez N."/>
            <person name="Hagos B."/>
            <person name="Hall J."/>
            <person name="Henson C."/>
            <person name="Hollinger A."/>
            <person name="Honan T."/>
            <person name="Huard M.D."/>
            <person name="Hughes L."/>
            <person name="Hurhula B."/>
            <person name="Husby M.E."/>
            <person name="Kamat A."/>
            <person name="Kanga B."/>
            <person name="Kashin S."/>
            <person name="Khazanovich D."/>
            <person name="Kisner P."/>
            <person name="Lance K."/>
            <person name="Lara M."/>
            <person name="Lee W."/>
            <person name="Lennon N."/>
            <person name="Letendre F."/>
            <person name="LeVine R."/>
            <person name="Lipovsky A."/>
            <person name="Liu X."/>
            <person name="Liu J."/>
            <person name="Liu S."/>
            <person name="Lokyitsang T."/>
            <person name="Lokyitsang Y."/>
            <person name="Lubonja R."/>
            <person name="Lui A."/>
            <person name="MacDonald P."/>
            <person name="Magnisalis V."/>
            <person name="Maru K."/>
            <person name="Matthews C."/>
            <person name="McCusker W."/>
            <person name="McDonough S."/>
            <person name="Mehta T."/>
            <person name="Meldrim J."/>
            <person name="Meneus L."/>
            <person name="Mihai O."/>
            <person name="Mihalev A."/>
            <person name="Mihova T."/>
            <person name="Mittelman R."/>
            <person name="Mlenga V."/>
            <person name="Montmayeur A."/>
            <person name="Mulrain L."/>
            <person name="Navidi A."/>
            <person name="Naylor J."/>
            <person name="Negash T."/>
            <person name="Nguyen T."/>
            <person name="Nguyen N."/>
            <person name="Nicol R."/>
            <person name="Norbu C."/>
            <person name="Norbu N."/>
            <person name="Novod N."/>
            <person name="O'Neill B."/>
            <person name="Osman S."/>
            <person name="Markiewicz E."/>
            <person name="Oyono O.L."/>
            <person name="Patti C."/>
            <person name="Phunkhang P."/>
            <person name="Pierre F."/>
            <person name="Priest M."/>
            <person name="Raghuraman S."/>
            <person name="Rege F."/>
            <person name="Reyes R."/>
            <person name="Rise C."/>
            <person name="Rogov P."/>
            <person name="Ross K."/>
            <person name="Ryan E."/>
            <person name="Settipalli S."/>
            <person name="Shea T."/>
            <person name="Sherpa N."/>
            <person name="Shi L."/>
            <person name="Shih D."/>
            <person name="Sparrow T."/>
            <person name="Spaulding J."/>
            <person name="Stalker J."/>
            <person name="Stange-Thomann N."/>
            <person name="Stavropoulos S."/>
            <person name="Stone C."/>
            <person name="Strader C."/>
            <person name="Tesfaye S."/>
            <person name="Thomson T."/>
            <person name="Thoulutsang Y."/>
            <person name="Thoulutsang D."/>
            <person name="Topham K."/>
            <person name="Topping I."/>
            <person name="Tsamla T."/>
            <person name="Vassiliev H."/>
            <person name="Vo A."/>
            <person name="Wangchuk T."/>
            <person name="Wangdi T."/>
            <person name="Weiand M."/>
            <person name="Wilkinson J."/>
            <person name="Wilson A."/>
            <person name="Yadav S."/>
            <person name="Young G."/>
            <person name="Yu Q."/>
            <person name="Zembek L."/>
            <person name="Zhong D."/>
            <person name="Zimmer A."/>
            <person name="Zwirko Z."/>
            <person name="Jaffe D.B."/>
            <person name="Alvarez P."/>
            <person name="Brockman W."/>
            <person name="Butler J."/>
            <person name="Chin C."/>
            <person name="Gnerre S."/>
            <person name="MacCallum I."/>
            <person name="Graves J.A."/>
            <person name="Ponting C.P."/>
            <person name="Breen M."/>
            <person name="Samollow P.B."/>
            <person name="Lander E.S."/>
            <person name="Lindblad-Toh K."/>
        </authorList>
    </citation>
    <scope>NUCLEOTIDE SEQUENCE [LARGE SCALE GENOMIC DNA]</scope>
</reference>
<comment type="similarity">
    <text evidence="2">Belongs to the G-protein coupled receptor 1 family.</text>
</comment>
<evidence type="ECO:0000256" key="2">
    <source>
        <dbReference type="ARBA" id="ARBA00010663"/>
    </source>
</evidence>
<dbReference type="FunFam" id="1.10.1220.70:FF:000001">
    <property type="entry name" value="Olfactory receptor"/>
    <property type="match status" value="1"/>
</dbReference>
<dbReference type="FunFam" id="1.20.1070.10:FF:000005">
    <property type="entry name" value="Olfactory receptor"/>
    <property type="match status" value="1"/>
</dbReference>
<feature type="domain" description="G-protein coupled receptors family 1 profile" evidence="13">
    <location>
        <begin position="62"/>
        <end position="310"/>
    </location>
</feature>
<dbReference type="GO" id="GO:0004930">
    <property type="term" value="F:G protein-coupled receptor activity"/>
    <property type="evidence" value="ECO:0007669"/>
    <property type="project" value="UniProtKB-KW"/>
</dbReference>
<dbReference type="Bgee" id="ENSMODG00000015336">
    <property type="expression patterns" value="Expressed in ovary"/>
</dbReference>
<keyword evidence="3" id="KW-1003">Cell membrane</keyword>
<dbReference type="InterPro" id="IPR000725">
    <property type="entry name" value="Olfact_rcpt"/>
</dbReference>
<dbReference type="eggNOG" id="ENOG502SI4A">
    <property type="taxonomic scope" value="Eukaryota"/>
</dbReference>
<keyword evidence="5 12" id="KW-0812">Transmembrane</keyword>
<dbReference type="GO" id="GO:0004984">
    <property type="term" value="F:olfactory receptor activity"/>
    <property type="evidence" value="ECO:0000318"/>
    <property type="project" value="GO_Central"/>
</dbReference>
<dbReference type="OMA" id="CYGTVSM"/>
<keyword evidence="9 12" id="KW-0472">Membrane</keyword>
<dbReference type="Ensembl" id="ENSMODT00000019495.3">
    <property type="protein sequence ID" value="ENSMODP00000019150.3"/>
    <property type="gene ID" value="ENSMODG00000015336.3"/>
</dbReference>
<keyword evidence="10" id="KW-0675">Receptor</keyword>
<dbReference type="HOGENOM" id="CLU_012526_0_1_1"/>
<reference evidence="14" key="3">
    <citation type="submission" date="2025-09" db="UniProtKB">
        <authorList>
            <consortium name="Ensembl"/>
        </authorList>
    </citation>
    <scope>IDENTIFICATION</scope>
</reference>
<feature type="transmembrane region" description="Helical" evidence="12">
    <location>
        <begin position="217"/>
        <end position="236"/>
    </location>
</feature>
<evidence type="ECO:0000256" key="5">
    <source>
        <dbReference type="ARBA" id="ARBA00022692"/>
    </source>
</evidence>
<evidence type="ECO:0000256" key="8">
    <source>
        <dbReference type="ARBA" id="ARBA00023040"/>
    </source>
</evidence>
<dbReference type="GO" id="GO:0005886">
    <property type="term" value="C:plasma membrane"/>
    <property type="evidence" value="ECO:0000318"/>
    <property type="project" value="GO_Central"/>
</dbReference>
<keyword evidence="6" id="KW-0552">Olfaction</keyword>
<keyword evidence="4" id="KW-0716">Sensory transduction</keyword>
<evidence type="ECO:0000256" key="7">
    <source>
        <dbReference type="ARBA" id="ARBA00022989"/>
    </source>
</evidence>
<dbReference type="GO" id="GO:0050911">
    <property type="term" value="P:detection of chemical stimulus involved in sensory perception of smell"/>
    <property type="evidence" value="ECO:0000318"/>
    <property type="project" value="GO_Central"/>
</dbReference>
<feature type="transmembrane region" description="Helical" evidence="12">
    <location>
        <begin position="81"/>
        <end position="99"/>
    </location>
</feature>
<dbReference type="Proteomes" id="UP000002280">
    <property type="component" value="Chromosome X"/>
</dbReference>
<evidence type="ECO:0000256" key="10">
    <source>
        <dbReference type="ARBA" id="ARBA00023170"/>
    </source>
</evidence>
<dbReference type="PRINTS" id="PR00245">
    <property type="entry name" value="OLFACTORYR"/>
</dbReference>
<keyword evidence="8" id="KW-0297">G-protein coupled receptor</keyword>
<feature type="transmembrane region" description="Helical" evidence="12">
    <location>
        <begin position="48"/>
        <end position="69"/>
    </location>
</feature>
<feature type="transmembrane region" description="Helical" evidence="12">
    <location>
        <begin position="119"/>
        <end position="141"/>
    </location>
</feature>
<dbReference type="PRINTS" id="PR00237">
    <property type="entry name" value="GPCRRHODOPSN"/>
</dbReference>
<proteinExistence type="inferred from homology"/>
<evidence type="ECO:0000313" key="15">
    <source>
        <dbReference type="Proteomes" id="UP000002280"/>
    </source>
</evidence>
<evidence type="ECO:0000313" key="14">
    <source>
        <dbReference type="Ensembl" id="ENSMODP00000019150.3"/>
    </source>
</evidence>
<reference evidence="14" key="2">
    <citation type="submission" date="2025-08" db="UniProtKB">
        <authorList>
            <consortium name="Ensembl"/>
        </authorList>
    </citation>
    <scope>IDENTIFICATION</scope>
</reference>
<keyword evidence="11" id="KW-0807">Transducer</keyword>
<evidence type="ECO:0000256" key="12">
    <source>
        <dbReference type="SAM" id="Phobius"/>
    </source>
</evidence>
<sequence>MSLHFILAGYTSYTKTTTRSKMEANATSMVLEFLIIGISNYPEWRDTFFTLVLLTYLTILLGNSLIIALIHLDSRLHTPMYFFLGNLSFLDLCYATASMPQALVHCFSAYPLLSYPRCFAQMSVSLFLATAECLLLAVMAYDRMVAIGDPLRYTLVMSPAVCIWLATISWGASLMLTIMLISSLRLHFCGAKVLNHFVCEILSLIKLACSNTHLNELMILATSFFTLLLPFLFILLSYARIAAAVLRIRSAQGRLKAISTCGSHLAVVTIFYGAAISMYMKPQSKSSSNQEKFISMFYGALTPMLNPLIYSLRNKDVKGAIKKVMGKQA</sequence>
<accession>F6XEU6</accession>
<feature type="transmembrane region" description="Helical" evidence="12">
    <location>
        <begin position="292"/>
        <end position="312"/>
    </location>
</feature>
<evidence type="ECO:0000256" key="6">
    <source>
        <dbReference type="ARBA" id="ARBA00022725"/>
    </source>
</evidence>
<dbReference type="STRING" id="13616.ENSMODP00000019150"/>
<evidence type="ECO:0000256" key="3">
    <source>
        <dbReference type="ARBA" id="ARBA00022475"/>
    </source>
</evidence>